<protein>
    <recommendedName>
        <fullName evidence="3">Death on curing protein, Doc toxin</fullName>
    </recommendedName>
</protein>
<keyword evidence="1" id="KW-1277">Toxin-antitoxin system</keyword>
<dbReference type="AlphaFoldDB" id="A0A3B1BXG4"/>
<dbReference type="Gene3D" id="3.30.2310.20">
    <property type="entry name" value="RelE-like"/>
    <property type="match status" value="1"/>
</dbReference>
<dbReference type="InterPro" id="IPR035093">
    <property type="entry name" value="RelE/ParE_toxin_dom_sf"/>
</dbReference>
<evidence type="ECO:0000313" key="2">
    <source>
        <dbReference type="EMBL" id="VAX09327.1"/>
    </source>
</evidence>
<dbReference type="Pfam" id="PF05016">
    <property type="entry name" value="ParE_toxin"/>
    <property type="match status" value="1"/>
</dbReference>
<sequence length="51" mass="6308">MGKRVPERNNEDIRELSLYSYRILYEIKNPDVFILAVIHKRRDFQLEMIER</sequence>
<dbReference type="InterPro" id="IPR007712">
    <property type="entry name" value="RelE/ParE_toxin"/>
</dbReference>
<reference evidence="2" key="1">
    <citation type="submission" date="2018-06" db="EMBL/GenBank/DDBJ databases">
        <authorList>
            <person name="Zhirakovskaya E."/>
        </authorList>
    </citation>
    <scope>NUCLEOTIDE SEQUENCE</scope>
</reference>
<organism evidence="2">
    <name type="scientific">hydrothermal vent metagenome</name>
    <dbReference type="NCBI Taxonomy" id="652676"/>
    <lineage>
        <taxon>unclassified sequences</taxon>
        <taxon>metagenomes</taxon>
        <taxon>ecological metagenomes</taxon>
    </lineage>
</organism>
<gene>
    <name evidence="2" type="ORF">MNBD_GAMMA25-2385</name>
</gene>
<evidence type="ECO:0000256" key="1">
    <source>
        <dbReference type="ARBA" id="ARBA00022649"/>
    </source>
</evidence>
<accession>A0A3B1BXG4</accession>
<dbReference type="EMBL" id="UOFY01000034">
    <property type="protein sequence ID" value="VAX09327.1"/>
    <property type="molecule type" value="Genomic_DNA"/>
</dbReference>
<evidence type="ECO:0008006" key="3">
    <source>
        <dbReference type="Google" id="ProtNLM"/>
    </source>
</evidence>
<proteinExistence type="predicted"/>
<name>A0A3B1BXG4_9ZZZZ</name>